<dbReference type="InterPro" id="IPR020449">
    <property type="entry name" value="Tscrpt_reg_AraC-type_HTH"/>
</dbReference>
<dbReference type="OrthoDB" id="9816335at2"/>
<dbReference type="EMBL" id="MTJL01000004">
    <property type="protein sequence ID" value="OMI09397.1"/>
    <property type="molecule type" value="Genomic_DNA"/>
</dbReference>
<dbReference type="GO" id="GO:0043565">
    <property type="term" value="F:sequence-specific DNA binding"/>
    <property type="evidence" value="ECO:0007669"/>
    <property type="project" value="InterPro"/>
</dbReference>
<evidence type="ECO:0000256" key="2">
    <source>
        <dbReference type="ARBA" id="ARBA00023125"/>
    </source>
</evidence>
<dbReference type="PROSITE" id="PS01124">
    <property type="entry name" value="HTH_ARAC_FAMILY_2"/>
    <property type="match status" value="1"/>
</dbReference>
<dbReference type="InterPro" id="IPR011051">
    <property type="entry name" value="RmlC_Cupin_sf"/>
</dbReference>
<proteinExistence type="predicted"/>
<evidence type="ECO:0000259" key="4">
    <source>
        <dbReference type="PROSITE" id="PS01124"/>
    </source>
</evidence>
<dbReference type="SUPFAM" id="SSF46689">
    <property type="entry name" value="Homeodomain-like"/>
    <property type="match status" value="1"/>
</dbReference>
<dbReference type="Pfam" id="PF12833">
    <property type="entry name" value="HTH_18"/>
    <property type="match status" value="1"/>
</dbReference>
<sequence length="329" mass="39461">MSADILHQLLQETDEEKSLLQQSKQVKKDLYTNRRDFIIQSEKLMDSDKMIMIRKHARYADFPKHKHDYIEMNYVYSGKLEQTVGETPIRLKQGELILLNQFIEHEIKACEREDIIINFIIRPRFFEYIFTYLTTDNTENTMNDFLINSLFEHTQNGQFLYFAVSEMESIQALVKRVIREIMEPSLLSQSSIKLYMGLLIIELVKHSDKLKKLNEWNLEHQMIMKALKYIEDHYRMANLYELAEELNQTHYWLSKNIKKITNKNFKDLLQEKRLSVAVNLLKNKHLSISSIVEQVGYDNISYFYRIFKKKYGVTPKQYRDQFGDLEVWR</sequence>
<keyword evidence="1" id="KW-0805">Transcription regulation</keyword>
<keyword evidence="6" id="KW-1185">Reference proteome</keyword>
<dbReference type="GO" id="GO:0003700">
    <property type="term" value="F:DNA-binding transcription factor activity"/>
    <property type="evidence" value="ECO:0007669"/>
    <property type="project" value="InterPro"/>
</dbReference>
<name>A0A1R1RM20_9BACI</name>
<evidence type="ECO:0000256" key="3">
    <source>
        <dbReference type="ARBA" id="ARBA00023163"/>
    </source>
</evidence>
<dbReference type="PRINTS" id="PR00032">
    <property type="entry name" value="HTHARAC"/>
</dbReference>
<dbReference type="InterPro" id="IPR014710">
    <property type="entry name" value="RmlC-like_jellyroll"/>
</dbReference>
<dbReference type="AlphaFoldDB" id="A0A1R1RM20"/>
<dbReference type="PANTHER" id="PTHR43280:SF28">
    <property type="entry name" value="HTH-TYPE TRANSCRIPTIONAL ACTIVATOR RHAS"/>
    <property type="match status" value="1"/>
</dbReference>
<accession>A0A1R1RM20</accession>
<keyword evidence="2" id="KW-0238">DNA-binding</keyword>
<reference evidence="5 6" key="1">
    <citation type="submission" date="2017-01" db="EMBL/GenBank/DDBJ databases">
        <title>Bacillus phylogenomics.</title>
        <authorList>
            <person name="Dunlap C."/>
        </authorList>
    </citation>
    <scope>NUCLEOTIDE SEQUENCE [LARGE SCALE GENOMIC DNA]</scope>
    <source>
        <strain evidence="5 6">NRRL B-41282</strain>
    </source>
</reference>
<dbReference type="Gene3D" id="1.10.10.60">
    <property type="entry name" value="Homeodomain-like"/>
    <property type="match status" value="2"/>
</dbReference>
<dbReference type="InterPro" id="IPR009057">
    <property type="entry name" value="Homeodomain-like_sf"/>
</dbReference>
<dbReference type="Proteomes" id="UP000187367">
    <property type="component" value="Unassembled WGS sequence"/>
</dbReference>
<dbReference type="Gene3D" id="2.60.120.10">
    <property type="entry name" value="Jelly Rolls"/>
    <property type="match status" value="1"/>
</dbReference>
<accession>A0A1R1QXM3</accession>
<evidence type="ECO:0000256" key="1">
    <source>
        <dbReference type="ARBA" id="ARBA00023015"/>
    </source>
</evidence>
<feature type="domain" description="HTH araC/xylS-type" evidence="4">
    <location>
        <begin position="224"/>
        <end position="321"/>
    </location>
</feature>
<evidence type="ECO:0000313" key="6">
    <source>
        <dbReference type="Proteomes" id="UP000187367"/>
    </source>
</evidence>
<dbReference type="PANTHER" id="PTHR43280">
    <property type="entry name" value="ARAC-FAMILY TRANSCRIPTIONAL REGULATOR"/>
    <property type="match status" value="1"/>
</dbReference>
<keyword evidence="3" id="KW-0804">Transcription</keyword>
<evidence type="ECO:0000313" key="5">
    <source>
        <dbReference type="EMBL" id="OMI09397.1"/>
    </source>
</evidence>
<dbReference type="Pfam" id="PF07883">
    <property type="entry name" value="Cupin_2"/>
    <property type="match status" value="1"/>
</dbReference>
<organism evidence="5 6">
    <name type="scientific">Bacillus swezeyi</name>
    <dbReference type="NCBI Taxonomy" id="1925020"/>
    <lineage>
        <taxon>Bacteria</taxon>
        <taxon>Bacillati</taxon>
        <taxon>Bacillota</taxon>
        <taxon>Bacilli</taxon>
        <taxon>Bacillales</taxon>
        <taxon>Bacillaceae</taxon>
        <taxon>Bacillus</taxon>
    </lineage>
</organism>
<comment type="caution">
    <text evidence="5">The sequence shown here is derived from an EMBL/GenBank/DDBJ whole genome shotgun (WGS) entry which is preliminary data.</text>
</comment>
<dbReference type="SUPFAM" id="SSF51182">
    <property type="entry name" value="RmlC-like cupins"/>
    <property type="match status" value="1"/>
</dbReference>
<dbReference type="SMART" id="SM00342">
    <property type="entry name" value="HTH_ARAC"/>
    <property type="match status" value="1"/>
</dbReference>
<protein>
    <submittedName>
        <fullName evidence="5">AraC family transcriptional regulator</fullName>
    </submittedName>
</protein>
<dbReference type="RefSeq" id="WP_076762750.1">
    <property type="nucleotide sequence ID" value="NZ_JARMMK010000012.1"/>
</dbReference>
<dbReference type="InterPro" id="IPR018060">
    <property type="entry name" value="HTH_AraC"/>
</dbReference>
<dbReference type="InterPro" id="IPR013096">
    <property type="entry name" value="Cupin_2"/>
</dbReference>
<gene>
    <name evidence="5" type="ORF">BW143_01985</name>
</gene>